<keyword evidence="2" id="KW-1185">Reference proteome</keyword>
<dbReference type="RefSeq" id="WP_203716758.1">
    <property type="nucleotide sequence ID" value="NZ_BONE01000050.1"/>
</dbReference>
<dbReference type="Proteomes" id="UP000604117">
    <property type="component" value="Unassembled WGS sequence"/>
</dbReference>
<dbReference type="EMBL" id="BONE01000050">
    <property type="protein sequence ID" value="GIF75917.1"/>
    <property type="molecule type" value="Genomic_DNA"/>
</dbReference>
<protein>
    <recommendedName>
        <fullName evidence="3">Pentapeptide repeat-containing protein</fullName>
    </recommendedName>
</protein>
<dbReference type="Pfam" id="PF00805">
    <property type="entry name" value="Pentapeptide"/>
    <property type="match status" value="1"/>
</dbReference>
<dbReference type="SUPFAM" id="SSF141571">
    <property type="entry name" value="Pentapeptide repeat-like"/>
    <property type="match status" value="1"/>
</dbReference>
<dbReference type="PANTHER" id="PTHR14136:SF17">
    <property type="entry name" value="BTB_POZ DOMAIN-CONTAINING PROTEIN KCTD9"/>
    <property type="match status" value="1"/>
</dbReference>
<sequence length="295" mass="32146">MLRRDLVDRWRVGVGWETAQEVFRRLGDGSSLADLGLPTVDGRLDLRGLPAGGLDARDARVDGVDLSYGCLSSAHLWNVHFRDCRFDHVDASRAVFSGGSVVGSSLARADLRDAIVADAGWSSIDLSRAKTRRLTGQHSTFTEVTFGALAKVDFTGCAFVDCRFTGALNEARFLGRGRAGEHPPVVLRRVTFESSDFRYAEFDGMDFDDVTFPADDALIVVLARFRAVADRAGADSLPRRDEVGKALRRLLSEQSLRPGLSETAGWVIARRDLNDEPDLADFAATTLAAAARQLS</sequence>
<reference evidence="1 2" key="1">
    <citation type="submission" date="2021-01" db="EMBL/GenBank/DDBJ databases">
        <title>Whole genome shotgun sequence of Asanoa siamensis NBRC 107932.</title>
        <authorList>
            <person name="Komaki H."/>
            <person name="Tamura T."/>
        </authorList>
    </citation>
    <scope>NUCLEOTIDE SEQUENCE [LARGE SCALE GENOMIC DNA]</scope>
    <source>
        <strain evidence="1 2">NBRC 107932</strain>
    </source>
</reference>
<proteinExistence type="predicted"/>
<gene>
    <name evidence="1" type="ORF">Asi02nite_54350</name>
</gene>
<accession>A0ABQ4CX98</accession>
<evidence type="ECO:0008006" key="3">
    <source>
        <dbReference type="Google" id="ProtNLM"/>
    </source>
</evidence>
<evidence type="ECO:0000313" key="1">
    <source>
        <dbReference type="EMBL" id="GIF75917.1"/>
    </source>
</evidence>
<dbReference type="InterPro" id="IPR001646">
    <property type="entry name" value="5peptide_repeat"/>
</dbReference>
<comment type="caution">
    <text evidence="1">The sequence shown here is derived from an EMBL/GenBank/DDBJ whole genome shotgun (WGS) entry which is preliminary data.</text>
</comment>
<name>A0ABQ4CX98_9ACTN</name>
<dbReference type="PANTHER" id="PTHR14136">
    <property type="entry name" value="BTB_POZ DOMAIN-CONTAINING PROTEIN KCTD9"/>
    <property type="match status" value="1"/>
</dbReference>
<evidence type="ECO:0000313" key="2">
    <source>
        <dbReference type="Proteomes" id="UP000604117"/>
    </source>
</evidence>
<dbReference type="InterPro" id="IPR051082">
    <property type="entry name" value="Pentapeptide-BTB/POZ_domain"/>
</dbReference>
<organism evidence="1 2">
    <name type="scientific">Asanoa siamensis</name>
    <dbReference type="NCBI Taxonomy" id="926357"/>
    <lineage>
        <taxon>Bacteria</taxon>
        <taxon>Bacillati</taxon>
        <taxon>Actinomycetota</taxon>
        <taxon>Actinomycetes</taxon>
        <taxon>Micromonosporales</taxon>
        <taxon>Micromonosporaceae</taxon>
        <taxon>Asanoa</taxon>
    </lineage>
</organism>
<dbReference type="Gene3D" id="2.160.20.80">
    <property type="entry name" value="E3 ubiquitin-protein ligase SopA"/>
    <property type="match status" value="1"/>
</dbReference>